<dbReference type="RefSeq" id="WP_145398902.1">
    <property type="nucleotide sequence ID" value="NZ_VLKU01000008.1"/>
</dbReference>
<accession>A0A562NL71</accession>
<dbReference type="OrthoDB" id="7846402at2"/>
<feature type="transmembrane region" description="Helical" evidence="1">
    <location>
        <begin position="12"/>
        <end position="33"/>
    </location>
</feature>
<reference evidence="2 3" key="1">
    <citation type="journal article" date="2015" name="Stand. Genomic Sci.">
        <title>Genomic Encyclopedia of Bacterial and Archaeal Type Strains, Phase III: the genomes of soil and plant-associated and newly described type strains.</title>
        <authorList>
            <person name="Whitman W.B."/>
            <person name="Woyke T."/>
            <person name="Klenk H.P."/>
            <person name="Zhou Y."/>
            <person name="Lilburn T.G."/>
            <person name="Beck B.J."/>
            <person name="De Vos P."/>
            <person name="Vandamme P."/>
            <person name="Eisen J.A."/>
            <person name="Garrity G."/>
            <person name="Hugenholtz P."/>
            <person name="Kyrpides N.C."/>
        </authorList>
    </citation>
    <scope>NUCLEOTIDE SEQUENCE [LARGE SCALE GENOMIC DNA]</scope>
    <source>
        <strain evidence="2 3">CGMCC 1.5364</strain>
    </source>
</reference>
<evidence type="ECO:0000256" key="1">
    <source>
        <dbReference type="SAM" id="Phobius"/>
    </source>
</evidence>
<feature type="transmembrane region" description="Helical" evidence="1">
    <location>
        <begin position="76"/>
        <end position="101"/>
    </location>
</feature>
<dbReference type="EMBL" id="VLKU01000008">
    <property type="protein sequence ID" value="TWI32955.1"/>
    <property type="molecule type" value="Genomic_DNA"/>
</dbReference>
<dbReference type="AlphaFoldDB" id="A0A562NL71"/>
<feature type="transmembrane region" description="Helical" evidence="1">
    <location>
        <begin position="121"/>
        <end position="141"/>
    </location>
</feature>
<comment type="caution">
    <text evidence="2">The sequence shown here is derived from an EMBL/GenBank/DDBJ whole genome shotgun (WGS) entry which is preliminary data.</text>
</comment>
<organism evidence="2 3">
    <name type="scientific">Paracoccus sulfuroxidans</name>
    <dbReference type="NCBI Taxonomy" id="384678"/>
    <lineage>
        <taxon>Bacteria</taxon>
        <taxon>Pseudomonadati</taxon>
        <taxon>Pseudomonadota</taxon>
        <taxon>Alphaproteobacteria</taxon>
        <taxon>Rhodobacterales</taxon>
        <taxon>Paracoccaceae</taxon>
        <taxon>Paracoccus</taxon>
    </lineage>
</organism>
<feature type="transmembrane region" description="Helical" evidence="1">
    <location>
        <begin position="45"/>
        <end position="64"/>
    </location>
</feature>
<keyword evidence="1" id="KW-0472">Membrane</keyword>
<keyword evidence="3" id="KW-1185">Reference proteome</keyword>
<protein>
    <submittedName>
        <fullName evidence="2">Uncharacterized protein</fullName>
    </submittedName>
</protein>
<name>A0A562NL71_9RHOB</name>
<evidence type="ECO:0000313" key="3">
    <source>
        <dbReference type="Proteomes" id="UP000316225"/>
    </source>
</evidence>
<dbReference type="InterPro" id="IPR047730">
    <property type="entry name" value="ABZJ_00895-like"/>
</dbReference>
<dbReference type="Proteomes" id="UP000316225">
    <property type="component" value="Unassembled WGS sequence"/>
</dbReference>
<sequence length="159" mass="17380">MSVNSISLGRLAVQYVLYYVLMLLAFAAIVWALATYANFTSSNSAMGVVIPMVAAMQAGQYYFTRTGQRPASGLSWRAALIFTVIAMILPITLAVLLILGAGTDMAIPGMPYSVSREDQQIIAIILGVFALLFLLIHRWFFGMGARQAEKLALKRQKQA</sequence>
<evidence type="ECO:0000313" key="2">
    <source>
        <dbReference type="EMBL" id="TWI32955.1"/>
    </source>
</evidence>
<keyword evidence="1" id="KW-0812">Transmembrane</keyword>
<dbReference type="NCBIfam" id="NF038216">
    <property type="entry name" value="ABZJ_00895_fam"/>
    <property type="match status" value="1"/>
</dbReference>
<gene>
    <name evidence="2" type="ORF">IQ24_02837</name>
</gene>
<keyword evidence="1" id="KW-1133">Transmembrane helix</keyword>
<proteinExistence type="predicted"/>